<gene>
    <name evidence="1" type="ORF">NQU54_46735</name>
</gene>
<accession>A0A9X2M6C7</accession>
<protein>
    <submittedName>
        <fullName evidence="1">Uncharacterized protein</fullName>
    </submittedName>
</protein>
<reference evidence="1" key="1">
    <citation type="submission" date="2022-06" db="EMBL/GenBank/DDBJ databases">
        <title>WGS of actinobacteria.</title>
        <authorList>
            <person name="Thawai C."/>
        </authorList>
    </citation>
    <scope>NUCLEOTIDE SEQUENCE</scope>
    <source>
        <strain evidence="1">DSM 42010</strain>
    </source>
</reference>
<dbReference type="Proteomes" id="UP001142400">
    <property type="component" value="Unassembled WGS sequence"/>
</dbReference>
<dbReference type="AlphaFoldDB" id="A0A9X2M6C7"/>
<name>A0A9X2M6C7_STRMQ</name>
<sequence>MPQFLVSEAPFSGNNIHNDERNLSQALDRTGAEFATCHRPPPCA</sequence>
<dbReference type="EMBL" id="JANIIC010000121">
    <property type="protein sequence ID" value="MCQ8836302.1"/>
    <property type="molecule type" value="Genomic_DNA"/>
</dbReference>
<organism evidence="1 2">
    <name type="scientific">Streptomyces malaysiensis subsp. samsunensis</name>
    <dbReference type="NCBI Taxonomy" id="459658"/>
    <lineage>
        <taxon>Bacteria</taxon>
        <taxon>Bacillati</taxon>
        <taxon>Actinomycetota</taxon>
        <taxon>Actinomycetes</taxon>
        <taxon>Kitasatosporales</taxon>
        <taxon>Streptomycetaceae</taxon>
        <taxon>Streptomyces</taxon>
        <taxon>Streptomyces violaceusniger group</taxon>
    </lineage>
</organism>
<keyword evidence="2" id="KW-1185">Reference proteome</keyword>
<dbReference type="RefSeq" id="WP_257636356.1">
    <property type="nucleotide sequence ID" value="NZ_JANIIC010000121.1"/>
</dbReference>
<proteinExistence type="predicted"/>
<comment type="caution">
    <text evidence="1">The sequence shown here is derived from an EMBL/GenBank/DDBJ whole genome shotgun (WGS) entry which is preliminary data.</text>
</comment>
<evidence type="ECO:0000313" key="2">
    <source>
        <dbReference type="Proteomes" id="UP001142400"/>
    </source>
</evidence>
<evidence type="ECO:0000313" key="1">
    <source>
        <dbReference type="EMBL" id="MCQ8836302.1"/>
    </source>
</evidence>